<gene>
    <name evidence="2" type="ORF">ACFQKB_06885</name>
</gene>
<dbReference type="RefSeq" id="WP_160824096.1">
    <property type="nucleotide sequence ID" value="NZ_JBHSXE010000001.1"/>
</dbReference>
<proteinExistence type="predicted"/>
<reference evidence="3" key="1">
    <citation type="journal article" date="2019" name="Int. J. Syst. Evol. Microbiol.">
        <title>The Global Catalogue of Microorganisms (GCM) 10K type strain sequencing project: providing services to taxonomists for standard genome sequencing and annotation.</title>
        <authorList>
            <consortium name="The Broad Institute Genomics Platform"/>
            <consortium name="The Broad Institute Genome Sequencing Center for Infectious Disease"/>
            <person name="Wu L."/>
            <person name="Ma J."/>
        </authorList>
    </citation>
    <scope>NUCLEOTIDE SEQUENCE [LARGE SCALE GENOMIC DNA]</scope>
    <source>
        <strain evidence="3">JCM 3369</strain>
    </source>
</reference>
<name>A0ABW2CEU8_9ACTN</name>
<protein>
    <submittedName>
        <fullName evidence="2">AAA family ATPase</fullName>
    </submittedName>
</protein>
<accession>A0ABW2CEU8</accession>
<evidence type="ECO:0000259" key="1">
    <source>
        <dbReference type="Pfam" id="PF13521"/>
    </source>
</evidence>
<feature type="domain" description="NadR/Ttd14 AAA" evidence="1">
    <location>
        <begin position="3"/>
        <end position="169"/>
    </location>
</feature>
<dbReference type="Gene3D" id="3.40.50.300">
    <property type="entry name" value="P-loop containing nucleotide triphosphate hydrolases"/>
    <property type="match status" value="1"/>
</dbReference>
<evidence type="ECO:0000313" key="2">
    <source>
        <dbReference type="EMBL" id="MFC6879489.1"/>
    </source>
</evidence>
<sequence length="182" mass="20438">MRRFILTGTPGAGKTSILMGLERLGHQVVREAATDVVARRQARGEDEPWTRASFIDDIVAEQVQRQAAAGTPTARVQVFDRSPVCTHALARHLGLPVPPALSAELERITAENVYDRRVFFIRNLGFCEPTAARRISFQDALEFEKVHERSYHELGYELIDVPADHVDRRIATVHQTISRLTA</sequence>
<comment type="caution">
    <text evidence="2">The sequence shown here is derived from an EMBL/GenBank/DDBJ whole genome shotgun (WGS) entry which is preliminary data.</text>
</comment>
<dbReference type="Proteomes" id="UP001596380">
    <property type="component" value="Unassembled WGS sequence"/>
</dbReference>
<dbReference type="SUPFAM" id="SSF52540">
    <property type="entry name" value="P-loop containing nucleoside triphosphate hydrolases"/>
    <property type="match status" value="1"/>
</dbReference>
<dbReference type="EMBL" id="JBHSXS010000002">
    <property type="protein sequence ID" value="MFC6879489.1"/>
    <property type="molecule type" value="Genomic_DNA"/>
</dbReference>
<dbReference type="Pfam" id="PF13521">
    <property type="entry name" value="AAA_28"/>
    <property type="match status" value="1"/>
</dbReference>
<dbReference type="InterPro" id="IPR027417">
    <property type="entry name" value="P-loop_NTPase"/>
</dbReference>
<evidence type="ECO:0000313" key="3">
    <source>
        <dbReference type="Proteomes" id="UP001596380"/>
    </source>
</evidence>
<keyword evidence="3" id="KW-1185">Reference proteome</keyword>
<dbReference type="InterPro" id="IPR038727">
    <property type="entry name" value="NadR/Ttd14_AAA_dom"/>
</dbReference>
<organism evidence="2 3">
    <name type="scientific">Actinomadura yumaensis</name>
    <dbReference type="NCBI Taxonomy" id="111807"/>
    <lineage>
        <taxon>Bacteria</taxon>
        <taxon>Bacillati</taxon>
        <taxon>Actinomycetota</taxon>
        <taxon>Actinomycetes</taxon>
        <taxon>Streptosporangiales</taxon>
        <taxon>Thermomonosporaceae</taxon>
        <taxon>Actinomadura</taxon>
    </lineage>
</organism>